<reference evidence="2" key="1">
    <citation type="journal article" date="2015" name="Nat. Genet.">
        <title>The genome and transcriptome of the zoonotic hookworm Ancylostoma ceylanicum identify infection-specific gene families.</title>
        <authorList>
            <person name="Schwarz E.M."/>
            <person name="Hu Y."/>
            <person name="Antoshechkin I."/>
            <person name="Miller M.M."/>
            <person name="Sternberg P.W."/>
            <person name="Aroian R.V."/>
        </authorList>
    </citation>
    <scope>NUCLEOTIDE SEQUENCE</scope>
    <source>
        <strain evidence="2">HY135</strain>
    </source>
</reference>
<keyword evidence="2" id="KW-1185">Reference proteome</keyword>
<evidence type="ECO:0000313" key="2">
    <source>
        <dbReference type="Proteomes" id="UP000024635"/>
    </source>
</evidence>
<accession>A0A016X1G1</accession>
<proteinExistence type="predicted"/>
<comment type="caution">
    <text evidence="1">The sequence shown here is derived from an EMBL/GenBank/DDBJ whole genome shotgun (WGS) entry which is preliminary data.</text>
</comment>
<dbReference type="EMBL" id="JARK01000031">
    <property type="protein sequence ID" value="EYC45362.1"/>
    <property type="molecule type" value="Genomic_DNA"/>
</dbReference>
<sequence length="73" mass="8215">MCVNRSYVVLCTVTFCFDPLWAFSFLANPANLGPAKNLQLFSLKLCVCIIVRENGAWYCFAIGWFKSSPAHYG</sequence>
<protein>
    <submittedName>
        <fullName evidence="1">Uncharacterized protein</fullName>
    </submittedName>
</protein>
<organism evidence="1 2">
    <name type="scientific">Ancylostoma ceylanicum</name>
    <dbReference type="NCBI Taxonomy" id="53326"/>
    <lineage>
        <taxon>Eukaryota</taxon>
        <taxon>Metazoa</taxon>
        <taxon>Ecdysozoa</taxon>
        <taxon>Nematoda</taxon>
        <taxon>Chromadorea</taxon>
        <taxon>Rhabditida</taxon>
        <taxon>Rhabditina</taxon>
        <taxon>Rhabditomorpha</taxon>
        <taxon>Strongyloidea</taxon>
        <taxon>Ancylostomatidae</taxon>
        <taxon>Ancylostomatinae</taxon>
        <taxon>Ancylostoma</taxon>
    </lineage>
</organism>
<evidence type="ECO:0000313" key="1">
    <source>
        <dbReference type="EMBL" id="EYC45362.1"/>
    </source>
</evidence>
<dbReference type="Proteomes" id="UP000024635">
    <property type="component" value="Unassembled WGS sequence"/>
</dbReference>
<gene>
    <name evidence="1" type="primary">Acey_s0431.g1332</name>
    <name evidence="1" type="ORF">Y032_0431g1332</name>
</gene>
<dbReference type="AlphaFoldDB" id="A0A016X1G1"/>
<name>A0A016X1G1_9BILA</name>